<keyword evidence="3" id="KW-1185">Reference proteome</keyword>
<accession>A0A2K4ZJT8</accession>
<dbReference type="Pfam" id="PF18475">
    <property type="entry name" value="PIN7"/>
    <property type="match status" value="1"/>
</dbReference>
<dbReference type="InterPro" id="IPR041494">
    <property type="entry name" value="PIN7"/>
</dbReference>
<gene>
    <name evidence="2" type="ORF">AMURIS_03446</name>
</gene>
<dbReference type="EMBL" id="OFSM01000018">
    <property type="protein sequence ID" value="SOY30715.1"/>
    <property type="molecule type" value="Genomic_DNA"/>
</dbReference>
<proteinExistence type="predicted"/>
<evidence type="ECO:0000313" key="3">
    <source>
        <dbReference type="Proteomes" id="UP000236311"/>
    </source>
</evidence>
<sequence length="236" mass="26824">MFTSEETVCVLPALAEESGIDMFHFMIDLENTRSRGLQGAEYLSAEDCVTIFYSQSCLKVECGKLQQIMDAGSILDICRLKNTGKNALDFYITSKTGALFGSGYQGTVAIVSNDKGYHAVRDYWKNCVTPAQKVVVQADIEQCILVSDEASERRKLICEKLREVNLETQYKCYEEQLRIRHELEACFADTAYKELLGQIVNIVKGRKGNRLLYLDTIKQFGRKRGLEIYTRLRQVV</sequence>
<reference evidence="2 3" key="1">
    <citation type="submission" date="2018-01" db="EMBL/GenBank/DDBJ databases">
        <authorList>
            <person name="Gaut B.S."/>
            <person name="Morton B.R."/>
            <person name="Clegg M.T."/>
            <person name="Duvall M.R."/>
        </authorList>
    </citation>
    <scope>NUCLEOTIDE SEQUENCE [LARGE SCALE GENOMIC DNA]</scope>
    <source>
        <strain evidence="2">GP69</strain>
    </source>
</reference>
<organism evidence="2 3">
    <name type="scientific">Acetatifactor muris</name>
    <dbReference type="NCBI Taxonomy" id="879566"/>
    <lineage>
        <taxon>Bacteria</taxon>
        <taxon>Bacillati</taxon>
        <taxon>Bacillota</taxon>
        <taxon>Clostridia</taxon>
        <taxon>Lachnospirales</taxon>
        <taxon>Lachnospiraceae</taxon>
        <taxon>Acetatifactor</taxon>
    </lineage>
</organism>
<evidence type="ECO:0000313" key="2">
    <source>
        <dbReference type="EMBL" id="SOY30715.1"/>
    </source>
</evidence>
<dbReference type="Proteomes" id="UP000236311">
    <property type="component" value="Unassembled WGS sequence"/>
</dbReference>
<protein>
    <recommendedName>
        <fullName evidence="1">PIN-like domain-containing protein</fullName>
    </recommendedName>
</protein>
<evidence type="ECO:0000259" key="1">
    <source>
        <dbReference type="Pfam" id="PF18475"/>
    </source>
</evidence>
<dbReference type="AlphaFoldDB" id="A0A2K4ZJT8"/>
<name>A0A2K4ZJT8_9FIRM</name>
<feature type="domain" description="PIN-like" evidence="1">
    <location>
        <begin position="26"/>
        <end position="126"/>
    </location>
</feature>